<comment type="caution">
    <text evidence="4">Lacks conserved residue(s) required for the propagation of feature annotation.</text>
</comment>
<evidence type="ECO:0008006" key="7">
    <source>
        <dbReference type="Google" id="ProtNLM"/>
    </source>
</evidence>
<dbReference type="PROSITE" id="PS51347">
    <property type="entry name" value="PHOSPHOTRIESTERASE_2"/>
    <property type="match status" value="1"/>
</dbReference>
<organism evidence="5 6">
    <name type="scientific">Patiria miniata</name>
    <name type="common">Bat star</name>
    <name type="synonym">Asterina miniata</name>
    <dbReference type="NCBI Taxonomy" id="46514"/>
    <lineage>
        <taxon>Eukaryota</taxon>
        <taxon>Metazoa</taxon>
        <taxon>Echinodermata</taxon>
        <taxon>Eleutherozoa</taxon>
        <taxon>Asterozoa</taxon>
        <taxon>Asteroidea</taxon>
        <taxon>Valvatacea</taxon>
        <taxon>Valvatida</taxon>
        <taxon>Asterinidae</taxon>
        <taxon>Patiria</taxon>
    </lineage>
</organism>
<evidence type="ECO:0000256" key="4">
    <source>
        <dbReference type="PROSITE-ProRule" id="PRU00679"/>
    </source>
</evidence>
<name>A0A913ZHC9_PATMI</name>
<dbReference type="GeneID" id="119724284"/>
<dbReference type="InterPro" id="IPR001559">
    <property type="entry name" value="Phosphotriesterase"/>
</dbReference>
<dbReference type="InterPro" id="IPR032466">
    <property type="entry name" value="Metal_Hydrolase"/>
</dbReference>
<dbReference type="Pfam" id="PF02126">
    <property type="entry name" value="PTE"/>
    <property type="match status" value="1"/>
</dbReference>
<feature type="binding site" evidence="3">
    <location>
        <position position="170"/>
    </location>
    <ligand>
        <name>a divalent metal cation</name>
        <dbReference type="ChEBI" id="CHEBI:60240"/>
        <label>1</label>
    </ligand>
</feature>
<accession>A0A913ZHC9</accession>
<dbReference type="SUPFAM" id="SSF51556">
    <property type="entry name" value="Metallo-dependent hydrolases"/>
    <property type="match status" value="1"/>
</dbReference>
<dbReference type="OMA" id="MVKCGFI"/>
<protein>
    <recommendedName>
        <fullName evidence="7">Parathion hydrolase-related protein</fullName>
    </recommendedName>
</protein>
<dbReference type="GO" id="GO:0008270">
    <property type="term" value="F:zinc ion binding"/>
    <property type="evidence" value="ECO:0007669"/>
    <property type="project" value="InterPro"/>
</dbReference>
<comment type="similarity">
    <text evidence="4">Belongs to the metallo-dependent hydrolases superfamily. Phosphotriesterase family.</text>
</comment>
<reference evidence="5" key="1">
    <citation type="submission" date="2022-11" db="UniProtKB">
        <authorList>
            <consortium name="EnsemblMetazoa"/>
        </authorList>
    </citation>
    <scope>IDENTIFICATION</scope>
</reference>
<evidence type="ECO:0000256" key="2">
    <source>
        <dbReference type="ARBA" id="ARBA00022801"/>
    </source>
</evidence>
<evidence type="ECO:0000256" key="1">
    <source>
        <dbReference type="ARBA" id="ARBA00022723"/>
    </source>
</evidence>
<evidence type="ECO:0000313" key="6">
    <source>
        <dbReference type="Proteomes" id="UP000887568"/>
    </source>
</evidence>
<dbReference type="PROSITE" id="PS01322">
    <property type="entry name" value="PHOSPHOTRIESTERASE_1"/>
    <property type="match status" value="1"/>
</dbReference>
<feature type="binding site" evidence="3">
    <location>
        <position position="27"/>
    </location>
    <ligand>
        <name>a divalent metal cation</name>
        <dbReference type="ChEBI" id="CHEBI:60240"/>
        <label>1</label>
    </ligand>
</feature>
<dbReference type="Proteomes" id="UP000887568">
    <property type="component" value="Unplaced"/>
</dbReference>
<feature type="binding site" evidence="3">
    <location>
        <position position="29"/>
    </location>
    <ligand>
        <name>a divalent metal cation</name>
        <dbReference type="ChEBI" id="CHEBI:60240"/>
        <label>1</label>
    </ligand>
</feature>
<evidence type="ECO:0000256" key="3">
    <source>
        <dbReference type="PIRSR" id="PIRSR601559-52"/>
    </source>
</evidence>
<feature type="binding site" evidence="3">
    <location>
        <position position="170"/>
    </location>
    <ligand>
        <name>a divalent metal cation</name>
        <dbReference type="ChEBI" id="CHEBI:60240"/>
        <label>2</label>
    </ligand>
</feature>
<dbReference type="PANTHER" id="PTHR10819:SF3">
    <property type="entry name" value="PHOSPHOTRIESTERASE-RELATED PROTEIN"/>
    <property type="match status" value="1"/>
</dbReference>
<feature type="binding site" evidence="3">
    <location>
        <position position="202"/>
    </location>
    <ligand>
        <name>a divalent metal cation</name>
        <dbReference type="ChEBI" id="CHEBI:60240"/>
        <label>2</label>
    </ligand>
</feature>
<dbReference type="OrthoDB" id="9998343at2759"/>
<feature type="binding site" evidence="3">
    <location>
        <position position="231"/>
    </location>
    <ligand>
        <name>a divalent metal cation</name>
        <dbReference type="ChEBI" id="CHEBI:60240"/>
        <label>2</label>
    </ligand>
</feature>
<dbReference type="PANTHER" id="PTHR10819">
    <property type="entry name" value="PHOSPHOTRIESTERASE-RELATED"/>
    <property type="match status" value="1"/>
</dbReference>
<keyword evidence="2" id="KW-0378">Hydrolase</keyword>
<dbReference type="EnsemblMetazoa" id="XM_038195265.1">
    <property type="protein sequence ID" value="XP_038051193.1"/>
    <property type="gene ID" value="LOC119724284"/>
</dbReference>
<dbReference type="RefSeq" id="XP_038051193.1">
    <property type="nucleotide sequence ID" value="XM_038195265.1"/>
</dbReference>
<sequence length="350" mass="39162">MASELSGKIQTVLGTIDPSGLGMTLTHEHLNIDYKPCFAEPPAKYKDHVNLPLTIENLWWIHRYPYSCWDNLELKTVQKDVTNELKFFYENGGRSVVDATTIGIGRNLTELAELSKESGVNIIAGGGYYLGYTHPPEMSTMTQEELVQGMVHEITAGADGTKLKCGLIGEIGCSNDILPNEKKVLQATAEAQRQLGCPVLIHPGRLPKCPAECLRVLQEAGGEADKTVMSHIDRCLFNREQVLEFAEMGGYLEFDFFGTEVTYYQHDETVPLPSDIQRIRLIKILAEEGFEDKVVIAHDIHRKMQLMNYGGHGYSHIILNALPRMLVSGLSQDVIDKITVDNPRTWLTFK</sequence>
<dbReference type="InterPro" id="IPR017947">
    <property type="entry name" value="AryldialkylPase_Zn-BS"/>
</dbReference>
<evidence type="ECO:0000313" key="5">
    <source>
        <dbReference type="EnsemblMetazoa" id="XP_038051193.1"/>
    </source>
</evidence>
<comment type="cofactor">
    <cofactor evidence="3">
        <name>a divalent metal cation</name>
        <dbReference type="ChEBI" id="CHEBI:60240"/>
    </cofactor>
    <text evidence="3">Binds 2 divalent metal cations per subunit.</text>
</comment>
<keyword evidence="1 3" id="KW-0479">Metal-binding</keyword>
<dbReference type="AlphaFoldDB" id="A0A913ZHC9"/>
<proteinExistence type="inferred from homology"/>
<dbReference type="PIRSF" id="PIRSF016839">
    <property type="entry name" value="PhP"/>
    <property type="match status" value="1"/>
</dbReference>
<dbReference type="GO" id="GO:0016788">
    <property type="term" value="F:hydrolase activity, acting on ester bonds"/>
    <property type="evidence" value="ECO:0007669"/>
    <property type="project" value="InterPro"/>
</dbReference>
<feature type="binding site" evidence="3">
    <location>
        <position position="299"/>
    </location>
    <ligand>
        <name>a divalent metal cation</name>
        <dbReference type="ChEBI" id="CHEBI:60240"/>
        <label>1</label>
    </ligand>
</feature>
<keyword evidence="6" id="KW-1185">Reference proteome</keyword>
<dbReference type="Gene3D" id="3.20.20.140">
    <property type="entry name" value="Metal-dependent hydrolases"/>
    <property type="match status" value="1"/>
</dbReference>